<keyword evidence="2" id="KW-1185">Reference proteome</keyword>
<proteinExistence type="predicted"/>
<sequence length="359" mass="40091">MKIAVIGTSNSIGSKGYVRSLEKSGYVTKFDNFSLGHSTSVALPFSLFRFNPDDYDFCVFDFAVNEESMLGGGPDRVFEIESRLDLIVERLHGTKCIPIILIMPCQLGLDRGSLARKLYIDFARRRGVPYFDGYHYLSRLRQVAPFNKDFYFRDPDHLAPWAAYALGIILAVQFKELAARNLQRRSKTLSVNEYRYISFSDLADVPGVRERRSNSLVTADFIKISEPSNIDIAVGDNETLIGVGLDLANSTMPMRLKSGSQGCDADFGVNYFDKDGEKTIFVIRPVVPQVALNKTLTISMTARRDGIANIQLLHGIALQGARRPTETLHLVMEPFDLSSMINEDTLKLTAFTAMGSMVK</sequence>
<name>A0ABS3KP29_9PROT</name>
<organism evidence="1 2">
    <name type="scientific">Roseomonas haemaphysalidis</name>
    <dbReference type="NCBI Taxonomy" id="2768162"/>
    <lineage>
        <taxon>Bacteria</taxon>
        <taxon>Pseudomonadati</taxon>
        <taxon>Pseudomonadota</taxon>
        <taxon>Alphaproteobacteria</taxon>
        <taxon>Acetobacterales</taxon>
        <taxon>Roseomonadaceae</taxon>
        <taxon>Roseomonas</taxon>
    </lineage>
</organism>
<evidence type="ECO:0000313" key="2">
    <source>
        <dbReference type="Proteomes" id="UP001518989"/>
    </source>
</evidence>
<evidence type="ECO:0008006" key="3">
    <source>
        <dbReference type="Google" id="ProtNLM"/>
    </source>
</evidence>
<gene>
    <name evidence="1" type="ORF">IAI61_03640</name>
</gene>
<reference evidence="1 2" key="1">
    <citation type="submission" date="2020-09" db="EMBL/GenBank/DDBJ databases">
        <title>Roseomonas.</title>
        <authorList>
            <person name="Zhu W."/>
        </authorList>
    </citation>
    <scope>NUCLEOTIDE SEQUENCE [LARGE SCALE GENOMIC DNA]</scope>
    <source>
        <strain evidence="1 2">573</strain>
    </source>
</reference>
<accession>A0ABS3KP29</accession>
<dbReference type="SUPFAM" id="SSF52266">
    <property type="entry name" value="SGNH hydrolase"/>
    <property type="match status" value="1"/>
</dbReference>
<protein>
    <recommendedName>
        <fullName evidence="3">SGNH/GDSL hydrolase family protein</fullName>
    </recommendedName>
</protein>
<comment type="caution">
    <text evidence="1">The sequence shown here is derived from an EMBL/GenBank/DDBJ whole genome shotgun (WGS) entry which is preliminary data.</text>
</comment>
<dbReference type="Proteomes" id="UP001518989">
    <property type="component" value="Unassembled WGS sequence"/>
</dbReference>
<dbReference type="EMBL" id="JACTNG010000002">
    <property type="protein sequence ID" value="MBO1078111.1"/>
    <property type="molecule type" value="Genomic_DNA"/>
</dbReference>
<dbReference type="RefSeq" id="WP_207415554.1">
    <property type="nucleotide sequence ID" value="NZ_CP061177.1"/>
</dbReference>
<evidence type="ECO:0000313" key="1">
    <source>
        <dbReference type="EMBL" id="MBO1078111.1"/>
    </source>
</evidence>